<keyword evidence="5" id="KW-1015">Disulfide bond</keyword>
<dbReference type="Proteomes" id="UP000565441">
    <property type="component" value="Unassembled WGS sequence"/>
</dbReference>
<feature type="domain" description="Plastocyanin-like" evidence="9">
    <location>
        <begin position="390"/>
        <end position="514"/>
    </location>
</feature>
<evidence type="ECO:0000256" key="1">
    <source>
        <dbReference type="ARBA" id="ARBA00010609"/>
    </source>
</evidence>
<dbReference type="EMBL" id="JAACJP010000016">
    <property type="protein sequence ID" value="KAF5379466.1"/>
    <property type="molecule type" value="Genomic_DNA"/>
</dbReference>
<keyword evidence="4" id="KW-0186">Copper</keyword>
<evidence type="ECO:0000256" key="6">
    <source>
        <dbReference type="ARBA" id="ARBA00023180"/>
    </source>
</evidence>
<keyword evidence="2" id="KW-0479">Metal-binding</keyword>
<feature type="signal peptide" evidence="7">
    <location>
        <begin position="1"/>
        <end position="30"/>
    </location>
</feature>
<dbReference type="GO" id="GO:0005507">
    <property type="term" value="F:copper ion binding"/>
    <property type="evidence" value="ECO:0007669"/>
    <property type="project" value="InterPro"/>
</dbReference>
<proteinExistence type="inferred from homology"/>
<keyword evidence="3" id="KW-0560">Oxidoreductase</keyword>
<dbReference type="CDD" id="cd13856">
    <property type="entry name" value="CuRO_1_Tv-LCC_like"/>
    <property type="match status" value="1"/>
</dbReference>
<dbReference type="InterPro" id="IPR008972">
    <property type="entry name" value="Cupredoxin"/>
</dbReference>
<evidence type="ECO:0000259" key="10">
    <source>
        <dbReference type="Pfam" id="PF07732"/>
    </source>
</evidence>
<dbReference type="FunFam" id="2.60.40.420:FF:000045">
    <property type="entry name" value="Laccase 2"/>
    <property type="match status" value="1"/>
</dbReference>
<dbReference type="InterPro" id="IPR011706">
    <property type="entry name" value="Cu-oxidase_C"/>
</dbReference>
<protein>
    <recommendedName>
        <fullName evidence="13">Laccase</fullName>
    </recommendedName>
</protein>
<keyword evidence="7" id="KW-0732">Signal</keyword>
<dbReference type="PROSITE" id="PS00080">
    <property type="entry name" value="MULTICOPPER_OXIDASE2"/>
    <property type="match status" value="1"/>
</dbReference>
<dbReference type="SUPFAM" id="SSF49503">
    <property type="entry name" value="Cupredoxins"/>
    <property type="match status" value="3"/>
</dbReference>
<dbReference type="Pfam" id="PF00394">
    <property type="entry name" value="Cu-oxidase"/>
    <property type="match status" value="1"/>
</dbReference>
<dbReference type="Pfam" id="PF07731">
    <property type="entry name" value="Cu-oxidase_2"/>
    <property type="match status" value="1"/>
</dbReference>
<accession>A0A8H5HA68</accession>
<dbReference type="InterPro" id="IPR033138">
    <property type="entry name" value="Cu_oxidase_CS"/>
</dbReference>
<dbReference type="PROSITE" id="PS00079">
    <property type="entry name" value="MULTICOPPER_OXIDASE1"/>
    <property type="match status" value="1"/>
</dbReference>
<dbReference type="PANTHER" id="PTHR11709">
    <property type="entry name" value="MULTI-COPPER OXIDASE"/>
    <property type="match status" value="1"/>
</dbReference>
<gene>
    <name evidence="11" type="ORF">D9615_006595</name>
</gene>
<dbReference type="PANTHER" id="PTHR11709:SF511">
    <property type="entry name" value="LACCASE"/>
    <property type="match status" value="1"/>
</dbReference>
<evidence type="ECO:0008006" key="13">
    <source>
        <dbReference type="Google" id="ProtNLM"/>
    </source>
</evidence>
<name>A0A8H5HA68_9AGAR</name>
<dbReference type="Pfam" id="PF07732">
    <property type="entry name" value="Cu-oxidase_3"/>
    <property type="match status" value="1"/>
</dbReference>
<dbReference type="CDD" id="cd13903">
    <property type="entry name" value="CuRO_3_Tv-LCC_like"/>
    <property type="match status" value="1"/>
</dbReference>
<evidence type="ECO:0000259" key="9">
    <source>
        <dbReference type="Pfam" id="PF07731"/>
    </source>
</evidence>
<feature type="domain" description="Plastocyanin-like" evidence="8">
    <location>
        <begin position="182"/>
        <end position="327"/>
    </location>
</feature>
<dbReference type="GO" id="GO:0016491">
    <property type="term" value="F:oxidoreductase activity"/>
    <property type="evidence" value="ECO:0007669"/>
    <property type="project" value="UniProtKB-KW"/>
</dbReference>
<dbReference type="InterPro" id="IPR002355">
    <property type="entry name" value="Cu_oxidase_Cu_BS"/>
</dbReference>
<feature type="domain" description="Plastocyanin-like" evidence="10">
    <location>
        <begin position="52"/>
        <end position="170"/>
    </location>
</feature>
<reference evidence="11 12" key="1">
    <citation type="journal article" date="2020" name="ISME J.">
        <title>Uncovering the hidden diversity of litter-decomposition mechanisms in mushroom-forming fungi.</title>
        <authorList>
            <person name="Floudas D."/>
            <person name="Bentzer J."/>
            <person name="Ahren D."/>
            <person name="Johansson T."/>
            <person name="Persson P."/>
            <person name="Tunlid A."/>
        </authorList>
    </citation>
    <scope>NUCLEOTIDE SEQUENCE [LARGE SCALE GENOMIC DNA]</scope>
    <source>
        <strain evidence="11 12">CBS 661.87</strain>
    </source>
</reference>
<keyword evidence="12" id="KW-1185">Reference proteome</keyword>
<evidence type="ECO:0000256" key="5">
    <source>
        <dbReference type="ARBA" id="ARBA00023157"/>
    </source>
</evidence>
<organism evidence="11 12">
    <name type="scientific">Tricholomella constricta</name>
    <dbReference type="NCBI Taxonomy" id="117010"/>
    <lineage>
        <taxon>Eukaryota</taxon>
        <taxon>Fungi</taxon>
        <taxon>Dikarya</taxon>
        <taxon>Basidiomycota</taxon>
        <taxon>Agaricomycotina</taxon>
        <taxon>Agaricomycetes</taxon>
        <taxon>Agaricomycetidae</taxon>
        <taxon>Agaricales</taxon>
        <taxon>Tricholomatineae</taxon>
        <taxon>Lyophyllaceae</taxon>
        <taxon>Tricholomella</taxon>
    </lineage>
</organism>
<dbReference type="OrthoDB" id="2121828at2759"/>
<dbReference type="Gene3D" id="2.60.40.420">
    <property type="entry name" value="Cupredoxins - blue copper proteins"/>
    <property type="match status" value="3"/>
</dbReference>
<evidence type="ECO:0000256" key="2">
    <source>
        <dbReference type="ARBA" id="ARBA00022723"/>
    </source>
</evidence>
<dbReference type="InterPro" id="IPR045087">
    <property type="entry name" value="Cu-oxidase_fam"/>
</dbReference>
<evidence type="ECO:0000256" key="7">
    <source>
        <dbReference type="SAM" id="SignalP"/>
    </source>
</evidence>
<comment type="caution">
    <text evidence="11">The sequence shown here is derived from an EMBL/GenBank/DDBJ whole genome shotgun (WGS) entry which is preliminary data.</text>
</comment>
<evidence type="ECO:0000256" key="3">
    <source>
        <dbReference type="ARBA" id="ARBA00023002"/>
    </source>
</evidence>
<keyword evidence="6" id="KW-0325">Glycoprotein</keyword>
<evidence type="ECO:0000313" key="12">
    <source>
        <dbReference type="Proteomes" id="UP000565441"/>
    </source>
</evidence>
<dbReference type="InterPro" id="IPR001117">
    <property type="entry name" value="Cu-oxidase_2nd"/>
</dbReference>
<dbReference type="InterPro" id="IPR011707">
    <property type="entry name" value="Cu-oxidase-like_N"/>
</dbReference>
<feature type="chain" id="PRO_5034809395" description="Laccase" evidence="7">
    <location>
        <begin position="31"/>
        <end position="551"/>
    </location>
</feature>
<evidence type="ECO:0000313" key="11">
    <source>
        <dbReference type="EMBL" id="KAF5379466.1"/>
    </source>
</evidence>
<evidence type="ECO:0000259" key="8">
    <source>
        <dbReference type="Pfam" id="PF00394"/>
    </source>
</evidence>
<comment type="similarity">
    <text evidence="1">Belongs to the multicopper oxidase family.</text>
</comment>
<evidence type="ECO:0000256" key="4">
    <source>
        <dbReference type="ARBA" id="ARBA00023008"/>
    </source>
</evidence>
<dbReference type="AlphaFoldDB" id="A0A8H5HA68"/>
<sequence length="551" mass="60715">MSQPQTDRARPSIMASFCVLIALYVPLVAGATSLGLAHVPYHVSPKLLRVANGIIAPDGFNRSAVLVNGQHPGPLITGKKGSTFRLNVENGLTDPTMQRSTSIHWHGFFQKGTNYADGPVGVNQCPISPQNSFLYEFEVKDQAGTFWYHSHFSTQYCDGLRGPLVVYDDKDPHRHLYDVDDENTIITLTEWWHTPSPSILDIPVAHTTLINGKGRANNGPAVPLSVVNVERFKRYRMRLISIACEANFMFSIDHHSFLVIEADSQNIRPYYADKIQIFAGQRYSFVLFANQRVDNYRIRALPNKGMGDLPLNFNGGINSAILRYKGAKEVEPKSSEKHYGKLLEESELRPLLIDARAPGAPYPGGADVNINLDISVDFVALRFLINNVSYFSPAVPVLLQILSGAKTAQELMPAGSVYTLPRNKVIEVTIPGGAPEGPHPFHLHGHSFSVVKSAGANAKSNYRNPVRRDVVSIGDLGSNVTIRFVTDNPGPWLLHCHIDFHLEFGLAIVFAEDSAHTNATVQPPDDWRALCPTYDALPPSATNVTIVPNVD</sequence>